<dbReference type="PANTHER" id="PTHR46289">
    <property type="entry name" value="52 KDA REPRESSOR OF THE INHIBITOR OF THE PROTEIN KINASE-LIKE PROTEIN-RELATED"/>
    <property type="match status" value="1"/>
</dbReference>
<evidence type="ECO:0000259" key="1">
    <source>
        <dbReference type="Pfam" id="PF05699"/>
    </source>
</evidence>
<dbReference type="Bgee" id="ENSELUG00000001773">
    <property type="expression patterns" value="Expressed in embryo"/>
</dbReference>
<dbReference type="GeneTree" id="ENSGT00940000164001"/>
<dbReference type="GO" id="GO:0046983">
    <property type="term" value="F:protein dimerization activity"/>
    <property type="evidence" value="ECO:0007669"/>
    <property type="project" value="InterPro"/>
</dbReference>
<reference evidence="2" key="4">
    <citation type="submission" date="2025-09" db="UniProtKB">
        <authorList>
            <consortium name="Ensembl"/>
        </authorList>
    </citation>
    <scope>IDENTIFICATION</scope>
</reference>
<keyword evidence="3" id="KW-1185">Reference proteome</keyword>
<reference evidence="3" key="1">
    <citation type="journal article" date="2014" name="PLoS ONE">
        <title>The genome and linkage map of the northern pike (Esox lucius): conserved synteny revealed between the salmonid sister group and the Neoteleostei.</title>
        <authorList>
            <person name="Rondeau E.B."/>
            <person name="Minkley D.R."/>
            <person name="Leong J.S."/>
            <person name="Messmer A.M."/>
            <person name="Jantzen J.R."/>
            <person name="von Schalburg K.R."/>
            <person name="Lemon C."/>
            <person name="Bird N.H."/>
            <person name="Koop B.F."/>
        </authorList>
    </citation>
    <scope>NUCLEOTIDE SEQUENCE</scope>
</reference>
<organism evidence="2 3">
    <name type="scientific">Esox lucius</name>
    <name type="common">Northern pike</name>
    <dbReference type="NCBI Taxonomy" id="8010"/>
    <lineage>
        <taxon>Eukaryota</taxon>
        <taxon>Metazoa</taxon>
        <taxon>Chordata</taxon>
        <taxon>Craniata</taxon>
        <taxon>Vertebrata</taxon>
        <taxon>Euteleostomi</taxon>
        <taxon>Actinopterygii</taxon>
        <taxon>Neopterygii</taxon>
        <taxon>Teleostei</taxon>
        <taxon>Protacanthopterygii</taxon>
        <taxon>Esociformes</taxon>
        <taxon>Esocidae</taxon>
        <taxon>Esox</taxon>
    </lineage>
</organism>
<dbReference type="STRING" id="8010.ENSELUP00000000163"/>
<dbReference type="Ensembl" id="ENSELUT00000019541.3">
    <property type="protein sequence ID" value="ENSELUP00000000163.2"/>
    <property type="gene ID" value="ENSELUG00000001773.3"/>
</dbReference>
<protein>
    <recommendedName>
        <fullName evidence="1">HAT C-terminal dimerisation domain-containing protein</fullName>
    </recommendedName>
</protein>
<dbReference type="InParanoid" id="A0A3P8X9J1"/>
<dbReference type="Proteomes" id="UP000265140">
    <property type="component" value="Chromosome 11"/>
</dbReference>
<reference evidence="2" key="3">
    <citation type="submission" date="2025-08" db="UniProtKB">
        <authorList>
            <consortium name="Ensembl"/>
        </authorList>
    </citation>
    <scope>IDENTIFICATION</scope>
</reference>
<dbReference type="InterPro" id="IPR012337">
    <property type="entry name" value="RNaseH-like_sf"/>
</dbReference>
<dbReference type="InterPro" id="IPR052958">
    <property type="entry name" value="IFN-induced_PKR_regulator"/>
</dbReference>
<accession>A0A3P8X9J1</accession>
<sequence length="362" mass="41267">NTPSARTQCTVSLVETLLQKLSDTRWACQHMACNTVLKRLPAVIRLLEEISEEKSGDRTVDARGLLAQMDLEFIGLLVTFTELFGDTRCLSDILQSPSLDLGSALDLIEALMHRFQCYRDESYFEGLWKDVLNTAEQCNIETTPAPKRKTKQSSKLHGYVTMSQLAGRSESTKDTFRTNIFYPVLDNMLSELNRRFSKPNCEIMMGIQALNPNSATFCHEEELFPFASIYSSNTDDLRHELHQMKRILERKAGIQKPTSVVDLTVLIEPFKEVFHELFKLCKIAVAIPVSTAACERSFSTLKLVKSYLRSTMNDERQSNLGVLCVESRRFALEIKFTSVNHFLSFLNFSLGVMYSVFKVNFY</sequence>
<feature type="domain" description="HAT C-terminal dimerisation" evidence="1">
    <location>
        <begin position="262"/>
        <end position="327"/>
    </location>
</feature>
<dbReference type="Pfam" id="PF05699">
    <property type="entry name" value="Dimer_Tnp_hAT"/>
    <property type="match status" value="1"/>
</dbReference>
<evidence type="ECO:0000313" key="3">
    <source>
        <dbReference type="Proteomes" id="UP000265140"/>
    </source>
</evidence>
<evidence type="ECO:0000313" key="2">
    <source>
        <dbReference type="Ensembl" id="ENSELUP00000000163.2"/>
    </source>
</evidence>
<reference evidence="2" key="2">
    <citation type="submission" date="2020-02" db="EMBL/GenBank/DDBJ databases">
        <title>Esox lucius (northern pike) genome, fEsoLuc1, primary haplotype.</title>
        <authorList>
            <person name="Myers G."/>
            <person name="Karagic N."/>
            <person name="Meyer A."/>
            <person name="Pippel M."/>
            <person name="Reichard M."/>
            <person name="Winkler S."/>
            <person name="Tracey A."/>
            <person name="Sims Y."/>
            <person name="Howe K."/>
            <person name="Rhie A."/>
            <person name="Formenti G."/>
            <person name="Durbin R."/>
            <person name="Fedrigo O."/>
            <person name="Jarvis E.D."/>
        </authorList>
    </citation>
    <scope>NUCLEOTIDE SEQUENCE [LARGE SCALE GENOMIC DNA]</scope>
</reference>
<dbReference type="PANTHER" id="PTHR46289:SF14">
    <property type="entry name" value="DUF4371 DOMAIN-CONTAINING PROTEIN"/>
    <property type="match status" value="1"/>
</dbReference>
<dbReference type="AlphaFoldDB" id="A0A3P8X9J1"/>
<proteinExistence type="predicted"/>
<dbReference type="InterPro" id="IPR008906">
    <property type="entry name" value="HATC_C_dom"/>
</dbReference>
<dbReference type="OMA" id="CRHIACH"/>
<dbReference type="SUPFAM" id="SSF53098">
    <property type="entry name" value="Ribonuclease H-like"/>
    <property type="match status" value="1"/>
</dbReference>
<name>A0A3P8X9J1_ESOLU</name>